<evidence type="ECO:0000256" key="1">
    <source>
        <dbReference type="ARBA" id="ARBA00004370"/>
    </source>
</evidence>
<evidence type="ECO:0000313" key="8">
    <source>
        <dbReference type="Proteomes" id="UP000602284"/>
    </source>
</evidence>
<gene>
    <name evidence="7" type="ORF">JJB07_15405</name>
</gene>
<dbReference type="Pfam" id="PF00905">
    <property type="entry name" value="Transpeptidase"/>
    <property type="match status" value="1"/>
</dbReference>
<dbReference type="SMART" id="SM00740">
    <property type="entry name" value="PASTA"/>
    <property type="match status" value="2"/>
</dbReference>
<comment type="caution">
    <text evidence="7">The sequence shown here is derived from an EMBL/GenBank/DDBJ whole genome shotgun (WGS) entry which is preliminary data.</text>
</comment>
<dbReference type="InterPro" id="IPR036138">
    <property type="entry name" value="PBP_dimer_sf"/>
</dbReference>
<comment type="similarity">
    <text evidence="2">Belongs to the transpeptidase family.</text>
</comment>
<organism evidence="7 8">
    <name type="scientific">Tumebacillus amylolyticus</name>
    <dbReference type="NCBI Taxonomy" id="2801339"/>
    <lineage>
        <taxon>Bacteria</taxon>
        <taxon>Bacillati</taxon>
        <taxon>Bacillota</taxon>
        <taxon>Bacilli</taxon>
        <taxon>Bacillales</taxon>
        <taxon>Alicyclobacillaceae</taxon>
        <taxon>Tumebacillus</taxon>
    </lineage>
</organism>
<keyword evidence="5" id="KW-1133">Transmembrane helix</keyword>
<sequence>MKEQDRTFRKRSKLLRFGLLVGMSSLVLRLFYVQVAEANSLSDKAQDWIKTEKDVVGTRGAIYDRNGQKLAFTGVAYDINVDVSTFRQANAKDKGDTPEEYAKFLAPLLGMTEQEVLGYIANTDPKVQGVGLGPKGKKVDASIAEKLDAAHKEKKYKGITANRVDIRRYPNGALASHVLGFYGISGTSDTETGLAGVESVYDKELTGVPGHVEYFTDRDGYQLPNYEPKVTKQPTDGKDIVLTIDGTIQHFVEDELDNIVQKYAPKHATIIVADPNNGEILALGNRPTFKPAEYATSDKEALWNNWALRSFEPGSTFKTFVMTGALAEHKLDLSETFQSGSITVDGMTVRDWNGTGFGNITFREGVYNSSNVGFVKIGQKLGKESLYNYLYQFGFDKPTGIDLPGEENSSLFDPKKMSDIDLASTSFGQGVSVTPMQQVAAMMAVCNGGKVFQPHVVKEFRDQKSGATVQEVQPKVAHEVANPEVFQTVRQVLEETVLADANKTDYIKGYHVAGKTGTAQVPKEKGAGYDDSKYRLSFTGFAPANNPRLLIYVDVDQATRNAPLQFGSIVAAPSGKVVLEEALRYLQVPIDPNDNTVPDKNAKPGDAAASTKPAEPKTFVKVPDLIGTTKDQANELTKQNGLKIQGVGDGPKVTGQWPDITYGQIPEGTEVKVYFGPEGSKDGKVKMPDLRGLSMREAMETLSLLQLQMEPSGSGYVTKQATAPGTMVPFGTTVKLDFSPQS</sequence>
<dbReference type="Proteomes" id="UP000602284">
    <property type="component" value="Unassembled WGS sequence"/>
</dbReference>
<dbReference type="InterPro" id="IPR050515">
    <property type="entry name" value="Beta-lactam/transpept"/>
</dbReference>
<dbReference type="SUPFAM" id="SSF56601">
    <property type="entry name" value="beta-lactamase/transpeptidase-like"/>
    <property type="match status" value="1"/>
</dbReference>
<dbReference type="EMBL" id="JAEQNB010000005">
    <property type="protein sequence ID" value="MBL0388004.1"/>
    <property type="molecule type" value="Genomic_DNA"/>
</dbReference>
<feature type="domain" description="PASTA" evidence="6">
    <location>
        <begin position="681"/>
        <end position="740"/>
    </location>
</feature>
<accession>A0ABS1JCP4</accession>
<feature type="domain" description="PASTA" evidence="6">
    <location>
        <begin position="614"/>
        <end position="677"/>
    </location>
</feature>
<dbReference type="Gene3D" id="3.30.450.330">
    <property type="match status" value="1"/>
</dbReference>
<keyword evidence="5" id="KW-0812">Transmembrane</keyword>
<dbReference type="Gene3D" id="3.40.710.10">
    <property type="entry name" value="DD-peptidase/beta-lactamase superfamily"/>
    <property type="match status" value="1"/>
</dbReference>
<dbReference type="RefSeq" id="WP_201636570.1">
    <property type="nucleotide sequence ID" value="NZ_JAEQNB010000005.1"/>
</dbReference>
<dbReference type="InterPro" id="IPR001460">
    <property type="entry name" value="PCN-bd_Tpept"/>
</dbReference>
<protein>
    <submittedName>
        <fullName evidence="7">PASTA domain-containing protein</fullName>
    </submittedName>
</protein>
<evidence type="ECO:0000256" key="4">
    <source>
        <dbReference type="SAM" id="MobiDB-lite"/>
    </source>
</evidence>
<keyword evidence="8" id="KW-1185">Reference proteome</keyword>
<evidence type="ECO:0000256" key="2">
    <source>
        <dbReference type="ARBA" id="ARBA00007171"/>
    </source>
</evidence>
<dbReference type="InterPro" id="IPR005311">
    <property type="entry name" value="PBP_dimer"/>
</dbReference>
<dbReference type="Pfam" id="PF03793">
    <property type="entry name" value="PASTA"/>
    <property type="match status" value="2"/>
</dbReference>
<feature type="transmembrane region" description="Helical" evidence="5">
    <location>
        <begin position="14"/>
        <end position="32"/>
    </location>
</feature>
<dbReference type="SUPFAM" id="SSF54184">
    <property type="entry name" value="Penicillin-binding protein 2x (pbp-2x), c-terminal domain"/>
    <property type="match status" value="2"/>
</dbReference>
<evidence type="ECO:0000259" key="6">
    <source>
        <dbReference type="PROSITE" id="PS51178"/>
    </source>
</evidence>
<evidence type="ECO:0000256" key="5">
    <source>
        <dbReference type="SAM" id="Phobius"/>
    </source>
</evidence>
<dbReference type="PROSITE" id="PS51178">
    <property type="entry name" value="PASTA"/>
    <property type="match status" value="2"/>
</dbReference>
<dbReference type="PANTHER" id="PTHR30627">
    <property type="entry name" value="PEPTIDOGLYCAN D,D-TRANSPEPTIDASE"/>
    <property type="match status" value="1"/>
</dbReference>
<dbReference type="Gene3D" id="3.90.1310.10">
    <property type="entry name" value="Penicillin-binding protein 2a (Domain 2)"/>
    <property type="match status" value="1"/>
</dbReference>
<evidence type="ECO:0000256" key="3">
    <source>
        <dbReference type="ARBA" id="ARBA00023136"/>
    </source>
</evidence>
<dbReference type="Gene3D" id="3.30.10.20">
    <property type="match status" value="1"/>
</dbReference>
<evidence type="ECO:0000313" key="7">
    <source>
        <dbReference type="EMBL" id="MBL0388004.1"/>
    </source>
</evidence>
<comment type="subcellular location">
    <subcellularLocation>
        <location evidence="1">Membrane</location>
    </subcellularLocation>
</comment>
<keyword evidence="3 5" id="KW-0472">Membrane</keyword>
<dbReference type="PANTHER" id="PTHR30627:SF26">
    <property type="entry name" value="PENICILLIN-BINDING PROTEIN 2B"/>
    <property type="match status" value="1"/>
</dbReference>
<name>A0ABS1JCP4_9BACL</name>
<dbReference type="InterPro" id="IPR012338">
    <property type="entry name" value="Beta-lactam/transpept-like"/>
</dbReference>
<dbReference type="InterPro" id="IPR005543">
    <property type="entry name" value="PASTA_dom"/>
</dbReference>
<reference evidence="7 8" key="1">
    <citation type="submission" date="2021-01" db="EMBL/GenBank/DDBJ databases">
        <title>Tumebacillus sp. strain ITR2 16S ribosomal RNA gene Genome sequencing and assembly.</title>
        <authorList>
            <person name="Kang M."/>
        </authorList>
    </citation>
    <scope>NUCLEOTIDE SEQUENCE [LARGE SCALE GENOMIC DNA]</scope>
    <source>
        <strain evidence="7 8">ITR2</strain>
    </source>
</reference>
<feature type="region of interest" description="Disordered" evidence="4">
    <location>
        <begin position="591"/>
        <end position="613"/>
    </location>
</feature>
<dbReference type="SUPFAM" id="SSF56519">
    <property type="entry name" value="Penicillin binding protein dimerisation domain"/>
    <property type="match status" value="1"/>
</dbReference>
<dbReference type="CDD" id="cd06575">
    <property type="entry name" value="PASTA_Pbp2x-like_2"/>
    <property type="match status" value="1"/>
</dbReference>
<dbReference type="Pfam" id="PF03717">
    <property type="entry name" value="PBP_dimer"/>
    <property type="match status" value="1"/>
</dbReference>
<proteinExistence type="inferred from homology"/>